<proteinExistence type="predicted"/>
<accession>A0A835R555</accession>
<protein>
    <submittedName>
        <fullName evidence="2">Uncharacterized protein</fullName>
    </submittedName>
</protein>
<evidence type="ECO:0000313" key="3">
    <source>
        <dbReference type="Proteomes" id="UP000636800"/>
    </source>
</evidence>
<sequence>MVKGPKTTLWHCHRVEIIIVELSRKNFALVSSPSPQHRGLRVVMASISDNELHQTTEIGNSKLNTSEGDIVNPPSMVFFPSIANQKTELSSLKMEVEESSEDTSSSNMWQEDPYIH</sequence>
<dbReference type="AlphaFoldDB" id="A0A835R555"/>
<gene>
    <name evidence="2" type="ORF">HPP92_009754</name>
</gene>
<comment type="caution">
    <text evidence="2">The sequence shown here is derived from an EMBL/GenBank/DDBJ whole genome shotgun (WGS) entry which is preliminary data.</text>
</comment>
<dbReference type="EMBL" id="JADCNL010000004">
    <property type="protein sequence ID" value="KAG0485675.1"/>
    <property type="molecule type" value="Genomic_DNA"/>
</dbReference>
<dbReference type="Proteomes" id="UP000636800">
    <property type="component" value="Unassembled WGS sequence"/>
</dbReference>
<dbReference type="OrthoDB" id="2019572at2759"/>
<organism evidence="2 3">
    <name type="scientific">Vanilla planifolia</name>
    <name type="common">Vanilla</name>
    <dbReference type="NCBI Taxonomy" id="51239"/>
    <lineage>
        <taxon>Eukaryota</taxon>
        <taxon>Viridiplantae</taxon>
        <taxon>Streptophyta</taxon>
        <taxon>Embryophyta</taxon>
        <taxon>Tracheophyta</taxon>
        <taxon>Spermatophyta</taxon>
        <taxon>Magnoliopsida</taxon>
        <taxon>Liliopsida</taxon>
        <taxon>Asparagales</taxon>
        <taxon>Orchidaceae</taxon>
        <taxon>Vanilloideae</taxon>
        <taxon>Vanilleae</taxon>
        <taxon>Vanilla</taxon>
    </lineage>
</organism>
<evidence type="ECO:0000313" key="2">
    <source>
        <dbReference type="EMBL" id="KAG0485675.1"/>
    </source>
</evidence>
<keyword evidence="3" id="KW-1185">Reference proteome</keyword>
<feature type="region of interest" description="Disordered" evidence="1">
    <location>
        <begin position="90"/>
        <end position="116"/>
    </location>
</feature>
<evidence type="ECO:0000256" key="1">
    <source>
        <dbReference type="SAM" id="MobiDB-lite"/>
    </source>
</evidence>
<reference evidence="2 3" key="1">
    <citation type="journal article" date="2020" name="Nat. Food">
        <title>A phased Vanilla planifolia genome enables genetic improvement of flavour and production.</title>
        <authorList>
            <person name="Hasing T."/>
            <person name="Tang H."/>
            <person name="Brym M."/>
            <person name="Khazi F."/>
            <person name="Huang T."/>
            <person name="Chambers A.H."/>
        </authorList>
    </citation>
    <scope>NUCLEOTIDE SEQUENCE [LARGE SCALE GENOMIC DNA]</scope>
    <source>
        <tissue evidence="2">Leaf</tissue>
    </source>
</reference>
<name>A0A835R555_VANPL</name>